<feature type="region of interest" description="Disordered" evidence="1">
    <location>
        <begin position="76"/>
        <end position="98"/>
    </location>
</feature>
<accession>V5AV22</accession>
<proteinExistence type="predicted"/>
<evidence type="ECO:0000256" key="2">
    <source>
        <dbReference type="SAM" id="SignalP"/>
    </source>
</evidence>
<feature type="compositionally biased region" description="Basic and acidic residues" evidence="1">
    <location>
        <begin position="76"/>
        <end position="85"/>
    </location>
</feature>
<evidence type="ECO:0008006" key="5">
    <source>
        <dbReference type="Google" id="ProtNLM"/>
    </source>
</evidence>
<evidence type="ECO:0000313" key="4">
    <source>
        <dbReference type="Proteomes" id="UP000017861"/>
    </source>
</evidence>
<keyword evidence="2" id="KW-0732">Signal</keyword>
<dbReference type="AlphaFoldDB" id="V5AV22"/>
<comment type="caution">
    <text evidence="3">The sequence shown here is derived from an EMBL/GenBank/DDBJ whole genome shotgun (WGS) entry which is preliminary data.</text>
</comment>
<gene>
    <name evidence="3" type="ORF">TCDM_12515</name>
</gene>
<feature type="chain" id="PRO_5004730925" description="Secreted protein" evidence="2">
    <location>
        <begin position="29"/>
        <end position="98"/>
    </location>
</feature>
<reference evidence="3 4" key="1">
    <citation type="journal article" date="2014" name="Genome Announc.">
        <title>Trypanosoma cruzi Clone Dm28c Draft Genome Sequence.</title>
        <authorList>
            <person name="Grisard E.C."/>
            <person name="Teixeira S.M."/>
            <person name="de Almeida L.G."/>
            <person name="Stoco P.H."/>
            <person name="Gerber A.L."/>
            <person name="Talavera-Lopez C."/>
            <person name="Lima O.C."/>
            <person name="Andersson B."/>
            <person name="de Vasconcelos A.T."/>
        </authorList>
    </citation>
    <scope>NUCLEOTIDE SEQUENCE [LARGE SCALE GENOMIC DNA]</scope>
    <source>
        <strain evidence="3 4">Dm28c</strain>
    </source>
</reference>
<evidence type="ECO:0000313" key="3">
    <source>
        <dbReference type="EMBL" id="ESS55983.1"/>
    </source>
</evidence>
<dbReference type="Proteomes" id="UP000017861">
    <property type="component" value="Unassembled WGS sequence"/>
</dbReference>
<organism evidence="3 4">
    <name type="scientific">Trypanosoma cruzi Dm28c</name>
    <dbReference type="NCBI Taxonomy" id="1416333"/>
    <lineage>
        <taxon>Eukaryota</taxon>
        <taxon>Discoba</taxon>
        <taxon>Euglenozoa</taxon>
        <taxon>Kinetoplastea</taxon>
        <taxon>Metakinetoplastina</taxon>
        <taxon>Trypanosomatida</taxon>
        <taxon>Trypanosomatidae</taxon>
        <taxon>Trypanosoma</taxon>
        <taxon>Schizotrypanum</taxon>
    </lineage>
</organism>
<protein>
    <recommendedName>
        <fullName evidence="5">Secreted protein</fullName>
    </recommendedName>
</protein>
<dbReference type="OrthoDB" id="10464869at2759"/>
<name>V5AV22_TRYCR</name>
<evidence type="ECO:0000256" key="1">
    <source>
        <dbReference type="SAM" id="MobiDB-lite"/>
    </source>
</evidence>
<dbReference type="VEuPathDB" id="TriTrypDB:TCDM_12515"/>
<feature type="signal peptide" evidence="2">
    <location>
        <begin position="1"/>
        <end position="28"/>
    </location>
</feature>
<dbReference type="EMBL" id="AYLP01000601">
    <property type="protein sequence ID" value="ESS55983.1"/>
    <property type="molecule type" value="Genomic_DNA"/>
</dbReference>
<sequence>MHYKRSIQIHCNVHFVCVWLCVPAATQSKEEEKREQSMWREAQKCTAEVHGGSNKKKNTQTHDCTAAQEAAIHTRFIENKKERSPPSHINPITQNNYK</sequence>
<feature type="region of interest" description="Disordered" evidence="1">
    <location>
        <begin position="45"/>
        <end position="64"/>
    </location>
</feature>